<dbReference type="EMBL" id="FOJI01000005">
    <property type="protein sequence ID" value="SEW12647.1"/>
    <property type="molecule type" value="Genomic_DNA"/>
</dbReference>
<dbReference type="PANTHER" id="PTHR31143:SF2">
    <property type="entry name" value="FR47-LIKE DOMAIN-CONTAINING PROTEIN-RELATED"/>
    <property type="match status" value="1"/>
</dbReference>
<dbReference type="InterPro" id="IPR016181">
    <property type="entry name" value="Acyl_CoA_acyltransferase"/>
</dbReference>
<gene>
    <name evidence="1" type="ORF">SAMN05421659_10521</name>
</gene>
<organism evidence="1 2">
    <name type="scientific">[Clostridium] fimetarium</name>
    <dbReference type="NCBI Taxonomy" id="99656"/>
    <lineage>
        <taxon>Bacteria</taxon>
        <taxon>Bacillati</taxon>
        <taxon>Bacillota</taxon>
        <taxon>Clostridia</taxon>
        <taxon>Lachnospirales</taxon>
        <taxon>Lachnospiraceae</taxon>
    </lineage>
</organism>
<dbReference type="STRING" id="99656.SAMN05421659_10521"/>
<dbReference type="Pfam" id="PF12746">
    <property type="entry name" value="GNAT_acetyltran"/>
    <property type="match status" value="1"/>
</dbReference>
<accession>A0A1I0PED6</accession>
<dbReference type="InterPro" id="IPR027365">
    <property type="entry name" value="GNAT_acetyltra_YdfB-like"/>
</dbReference>
<keyword evidence="1" id="KW-0808">Transferase</keyword>
<dbReference type="SUPFAM" id="SSF55729">
    <property type="entry name" value="Acyl-CoA N-acyltransferases (Nat)"/>
    <property type="match status" value="1"/>
</dbReference>
<dbReference type="RefSeq" id="WP_170841337.1">
    <property type="nucleotide sequence ID" value="NZ_FOJI01000005.1"/>
</dbReference>
<proteinExistence type="predicted"/>
<dbReference type="AlphaFoldDB" id="A0A1I0PED6"/>
<sequence>MNNFEELEKENYELVRKYADLSLGEKEYYYAMIEGKQRGRIFVDNTQSIAAVLFWHYCGFGFVAGNPNEIFMENVKRMVRKEHEYFLQDTKMNQKKFVLQQDNDAIGKYLDHYSIEKYLDNDIIKIYLDNDSSIKRSERLYFVMGEIRPDVLDLNKDYEIKVLNKNILSRLTGHIIPSFSWASSEDFLKYGKGYCILHGKDIASCAFSASVGGGRIDIGIETNQRYQDRGLAEIVANKMIDYAYEIGAQPVWGCAIENVASRKTAEGIGFVLAGKHAKYVKS</sequence>
<protein>
    <submittedName>
        <fullName evidence="1">GNAT acetyltransferase</fullName>
    </submittedName>
</protein>
<evidence type="ECO:0000313" key="2">
    <source>
        <dbReference type="Proteomes" id="UP000199701"/>
    </source>
</evidence>
<reference evidence="1 2" key="1">
    <citation type="submission" date="2016-10" db="EMBL/GenBank/DDBJ databases">
        <authorList>
            <person name="de Groot N.N."/>
        </authorList>
    </citation>
    <scope>NUCLEOTIDE SEQUENCE [LARGE SCALE GENOMIC DNA]</scope>
    <source>
        <strain evidence="1 2">DSM 9179</strain>
    </source>
</reference>
<dbReference type="PANTHER" id="PTHR31143">
    <property type="match status" value="1"/>
</dbReference>
<dbReference type="GO" id="GO:0016740">
    <property type="term" value="F:transferase activity"/>
    <property type="evidence" value="ECO:0007669"/>
    <property type="project" value="UniProtKB-KW"/>
</dbReference>
<keyword evidence="2" id="KW-1185">Reference proteome</keyword>
<dbReference type="Gene3D" id="3.40.630.30">
    <property type="match status" value="1"/>
</dbReference>
<name>A0A1I0PED6_9FIRM</name>
<evidence type="ECO:0000313" key="1">
    <source>
        <dbReference type="EMBL" id="SEW12647.1"/>
    </source>
</evidence>
<dbReference type="Proteomes" id="UP000199701">
    <property type="component" value="Unassembled WGS sequence"/>
</dbReference>